<evidence type="ECO:0000313" key="3">
    <source>
        <dbReference type="Proteomes" id="UP000306050"/>
    </source>
</evidence>
<protein>
    <submittedName>
        <fullName evidence="2">Uncharacterized protein</fullName>
    </submittedName>
</protein>
<dbReference type="KEGG" id="sgra:EX895_003813"/>
<dbReference type="RefSeq" id="XP_029739121.1">
    <property type="nucleotide sequence ID" value="XM_029884411.1"/>
</dbReference>
<sequence>MNWISLTPALTLSYLILTHAAFAKQQHRMFKLHARQQAGAAAAEQAADPGLQLTEDSDADMSLHYDESMRLFMRSQAEAVIASHAGVSFSAYEAECILKGALPSLHPGTLSNVSWTMDMFESGTVLPTASSPVAAAAPQTFSLMSTDGTASLKNTGEANLDINHVIDVDHLLDSFFHADAVKSTFDKVQAETNQNLDKQTKKAIIKQTAPVLHKTIEKVASHRGWGLQDARFAQMHLDDDPQLQLQQAGGAVQAKVFQDYDTFVKTMRSALLTPLDAAKDVVQEQQETPRQDPASKA</sequence>
<proteinExistence type="predicted"/>
<dbReference type="EMBL" id="SRRM01000014">
    <property type="protein sequence ID" value="TKY87136.1"/>
    <property type="molecule type" value="Genomic_DNA"/>
</dbReference>
<keyword evidence="3" id="KW-1185">Reference proteome</keyword>
<evidence type="ECO:0000313" key="2">
    <source>
        <dbReference type="EMBL" id="TKY87136.1"/>
    </source>
</evidence>
<accession>A0A4U7KST0</accession>
<dbReference type="OrthoDB" id="2546180at2759"/>
<name>A0A4U7KST0_9BASI</name>
<evidence type="ECO:0000256" key="1">
    <source>
        <dbReference type="SAM" id="SignalP"/>
    </source>
</evidence>
<organism evidence="2 3">
    <name type="scientific">Sporisorium graminicola</name>
    <dbReference type="NCBI Taxonomy" id="280036"/>
    <lineage>
        <taxon>Eukaryota</taxon>
        <taxon>Fungi</taxon>
        <taxon>Dikarya</taxon>
        <taxon>Basidiomycota</taxon>
        <taxon>Ustilaginomycotina</taxon>
        <taxon>Ustilaginomycetes</taxon>
        <taxon>Ustilaginales</taxon>
        <taxon>Ustilaginaceae</taxon>
        <taxon>Sporisorium</taxon>
    </lineage>
</organism>
<dbReference type="Proteomes" id="UP000306050">
    <property type="component" value="Chromosome SGRAM_22"/>
</dbReference>
<reference evidence="2 3" key="1">
    <citation type="submission" date="2019-05" db="EMBL/GenBank/DDBJ databases">
        <title>Sporisorium graminicola CBS 10092 draft sequencing and annotation.</title>
        <authorList>
            <person name="Solano-Gonzalez S."/>
            <person name="Caddick M.X."/>
            <person name="Darby A."/>
        </authorList>
    </citation>
    <scope>NUCLEOTIDE SEQUENCE [LARGE SCALE GENOMIC DNA]</scope>
    <source>
        <strain evidence="2 3">CBS 10092</strain>
    </source>
</reference>
<dbReference type="GeneID" id="40726708"/>
<feature type="signal peptide" evidence="1">
    <location>
        <begin position="1"/>
        <end position="20"/>
    </location>
</feature>
<feature type="chain" id="PRO_5020521668" evidence="1">
    <location>
        <begin position="21"/>
        <end position="297"/>
    </location>
</feature>
<keyword evidence="1" id="KW-0732">Signal</keyword>
<gene>
    <name evidence="2" type="ORF">EX895_003813</name>
</gene>
<comment type="caution">
    <text evidence="2">The sequence shown here is derived from an EMBL/GenBank/DDBJ whole genome shotgun (WGS) entry which is preliminary data.</text>
</comment>
<dbReference type="AlphaFoldDB" id="A0A4U7KST0"/>